<feature type="transmembrane region" description="Helical" evidence="6">
    <location>
        <begin position="399"/>
        <end position="424"/>
    </location>
</feature>
<evidence type="ECO:0000259" key="7">
    <source>
        <dbReference type="PROSITE" id="PS50156"/>
    </source>
</evidence>
<dbReference type="EMBL" id="UOFS01000019">
    <property type="protein sequence ID" value="VAW94842.1"/>
    <property type="molecule type" value="Genomic_DNA"/>
</dbReference>
<dbReference type="InterPro" id="IPR000731">
    <property type="entry name" value="SSD"/>
</dbReference>
<name>A0A3B1A521_9ZZZZ</name>
<evidence type="ECO:0000256" key="3">
    <source>
        <dbReference type="ARBA" id="ARBA00022692"/>
    </source>
</evidence>
<feature type="transmembrane region" description="Helical" evidence="6">
    <location>
        <begin position="653"/>
        <end position="672"/>
    </location>
</feature>
<proteinExistence type="predicted"/>
<feature type="transmembrane region" description="Helical" evidence="6">
    <location>
        <begin position="781"/>
        <end position="803"/>
    </location>
</feature>
<evidence type="ECO:0000256" key="4">
    <source>
        <dbReference type="ARBA" id="ARBA00022989"/>
    </source>
</evidence>
<keyword evidence="4 6" id="KW-1133">Transmembrane helix</keyword>
<dbReference type="Gene3D" id="1.20.1640.10">
    <property type="entry name" value="Multidrug efflux transporter AcrB transmembrane domain"/>
    <property type="match status" value="2"/>
</dbReference>
<evidence type="ECO:0000256" key="1">
    <source>
        <dbReference type="ARBA" id="ARBA00004651"/>
    </source>
</evidence>
<feature type="domain" description="SSD" evidence="7">
    <location>
        <begin position="628"/>
        <end position="805"/>
    </location>
</feature>
<feature type="transmembrane region" description="Helical" evidence="6">
    <location>
        <begin position="705"/>
        <end position="726"/>
    </location>
</feature>
<comment type="subcellular location">
    <subcellularLocation>
        <location evidence="1">Cell membrane</location>
        <topology evidence="1">Multi-pass membrane protein</topology>
    </subcellularLocation>
</comment>
<sequence length="811" mass="89698">MKNFEANFGKWVLKFRLLIIPLVLIVVAIAASGGKNLSMSTNYRVFFSPDNPQLLAFEALEATYAKNDNVLFVLSPKDGNVFTQKTLTAVEDLTKRAWQLPYSLRVDSISNFQYTEAEGDDLIVRDLVEDSHLYTYADLQKVKNIALKEPLLKQRLISKTGDVTSVTVTIQLPGKNETTETPEVVAAARAIAEDIRKQYPHLEVRLTGMIMMNNAFAEASMDDIKSLVPLSYLIMIIMLALLIRDYHGGMAKFFGLAAYFAAAFGLAVSGAVPVMAIVIIFVVWFLALFYFFPGTITTLMVIVLSIMTSLGIFGHMGMLMSPPTTTAPIIILTVAIANCVHILVTMMHEIHSGSSKEKAIIESLRVNIQPIFLASVTTAIGFLTMNFSEVPPFQHLGNLVAMGVLMSLILSLTFLPAVISFFPIRAKQTGNKDMEVMAKFGDYVVEHRRQLFIGMLVLIVVTISFLPKNELNDVFVNYFDESIQFRADTDYTTERLTGIYLADYSLESGTPNGISDPAFLQQMEAFAKWYQQNPNTVHINTITDVMKRLNKNLHGDDETMYKLPKEHDLAAQYLLLYEMSLPRGLDLNNQINIDKSATRFTVTLKTMSSNDIITLTNAADEWLKKNAPAIKVANASGPTVMFANIGSRNIRSMLLGTTVALVLISLILIFALRSVKIGLISMIPNLVPAAMGFGLWGLLVGEVGLALSVVTTMTLGIVVDDTVHFLSKYLRARREKNLSSPDAVRYAFKTVGMALITTSIILVFGFLVLSMSNFELNSSMGLLTSIVIVFALLADLLFLPPLLMKIEGARK</sequence>
<dbReference type="PANTHER" id="PTHR33406">
    <property type="entry name" value="MEMBRANE PROTEIN MJ1562-RELATED"/>
    <property type="match status" value="1"/>
</dbReference>
<evidence type="ECO:0000256" key="5">
    <source>
        <dbReference type="ARBA" id="ARBA00023136"/>
    </source>
</evidence>
<keyword evidence="5 6" id="KW-0472">Membrane</keyword>
<dbReference type="SUPFAM" id="SSF82866">
    <property type="entry name" value="Multidrug efflux transporter AcrB transmembrane domain"/>
    <property type="match status" value="2"/>
</dbReference>
<keyword evidence="3 6" id="KW-0812">Transmembrane</keyword>
<keyword evidence="2" id="KW-1003">Cell membrane</keyword>
<feature type="transmembrane region" description="Helical" evidence="6">
    <location>
        <begin position="451"/>
        <end position="467"/>
    </location>
</feature>
<accession>A0A3B1A521</accession>
<dbReference type="InterPro" id="IPR050545">
    <property type="entry name" value="Mycobact_MmpL"/>
</dbReference>
<feature type="transmembrane region" description="Helical" evidence="6">
    <location>
        <begin position="226"/>
        <end position="243"/>
    </location>
</feature>
<evidence type="ECO:0000256" key="6">
    <source>
        <dbReference type="SAM" id="Phobius"/>
    </source>
</evidence>
<reference evidence="8" key="1">
    <citation type="submission" date="2018-06" db="EMBL/GenBank/DDBJ databases">
        <authorList>
            <person name="Zhirakovskaya E."/>
        </authorList>
    </citation>
    <scope>NUCLEOTIDE SEQUENCE</scope>
</reference>
<dbReference type="Pfam" id="PF03176">
    <property type="entry name" value="MMPL"/>
    <property type="match status" value="3"/>
</dbReference>
<dbReference type="InterPro" id="IPR004869">
    <property type="entry name" value="MMPL_dom"/>
</dbReference>
<evidence type="ECO:0000256" key="2">
    <source>
        <dbReference type="ARBA" id="ARBA00022475"/>
    </source>
</evidence>
<feature type="transmembrane region" description="Helical" evidence="6">
    <location>
        <begin position="746"/>
        <end position="769"/>
    </location>
</feature>
<dbReference type="GO" id="GO:0005886">
    <property type="term" value="C:plasma membrane"/>
    <property type="evidence" value="ECO:0007669"/>
    <property type="project" value="UniProtKB-SubCell"/>
</dbReference>
<dbReference type="PROSITE" id="PS50156">
    <property type="entry name" value="SSD"/>
    <property type="match status" value="2"/>
</dbReference>
<feature type="transmembrane region" description="Helical" evidence="6">
    <location>
        <begin position="326"/>
        <end position="347"/>
    </location>
</feature>
<organism evidence="8">
    <name type="scientific">hydrothermal vent metagenome</name>
    <dbReference type="NCBI Taxonomy" id="652676"/>
    <lineage>
        <taxon>unclassified sequences</taxon>
        <taxon>metagenomes</taxon>
        <taxon>ecological metagenomes</taxon>
    </lineage>
</organism>
<protein>
    <submittedName>
        <fullName evidence="8">Predicted exporter of the RND superfamily</fullName>
    </submittedName>
</protein>
<feature type="transmembrane region" description="Helical" evidence="6">
    <location>
        <begin position="368"/>
        <end position="387"/>
    </location>
</feature>
<feature type="domain" description="SSD" evidence="7">
    <location>
        <begin position="296"/>
        <end position="421"/>
    </location>
</feature>
<evidence type="ECO:0000313" key="8">
    <source>
        <dbReference type="EMBL" id="VAW94842.1"/>
    </source>
</evidence>
<dbReference type="PANTHER" id="PTHR33406:SF12">
    <property type="entry name" value="BLR2997 PROTEIN"/>
    <property type="match status" value="1"/>
</dbReference>
<gene>
    <name evidence="8" type="ORF">MNBD_GAMMA22-1654</name>
</gene>
<feature type="transmembrane region" description="Helical" evidence="6">
    <location>
        <begin position="679"/>
        <end position="699"/>
    </location>
</feature>
<dbReference type="AlphaFoldDB" id="A0A3B1A521"/>